<organism evidence="1 2">
    <name type="scientific">Colletotrichum kahawae</name>
    <name type="common">Coffee berry disease fungus</name>
    <dbReference type="NCBI Taxonomy" id="34407"/>
    <lineage>
        <taxon>Eukaryota</taxon>
        <taxon>Fungi</taxon>
        <taxon>Dikarya</taxon>
        <taxon>Ascomycota</taxon>
        <taxon>Pezizomycotina</taxon>
        <taxon>Sordariomycetes</taxon>
        <taxon>Hypocreomycetidae</taxon>
        <taxon>Glomerellales</taxon>
        <taxon>Glomerellaceae</taxon>
        <taxon>Colletotrichum</taxon>
        <taxon>Colletotrichum gloeosporioides species complex</taxon>
    </lineage>
</organism>
<dbReference type="EMBL" id="VYYT01000348">
    <property type="protein sequence ID" value="KAK2740565.1"/>
    <property type="molecule type" value="Genomic_DNA"/>
</dbReference>
<protein>
    <submittedName>
        <fullName evidence="1">Uncharacterized protein</fullName>
    </submittedName>
</protein>
<sequence>MEAGSTTETHQAGEDARYGFVVMAFNRVVVVKNTGRVVTTLGACAGEVVSQARGRPQSDFRDSTQDRNKMTRLTMAEATHRWLTKTRGKACLRNTDVSIIVISRNNMNRKVQCLKRHPNVASTMTN</sequence>
<evidence type="ECO:0000313" key="2">
    <source>
        <dbReference type="Proteomes" id="UP001281614"/>
    </source>
</evidence>
<accession>A0AAD9Y4Z6</accession>
<evidence type="ECO:0000313" key="1">
    <source>
        <dbReference type="EMBL" id="KAK2740565.1"/>
    </source>
</evidence>
<keyword evidence="2" id="KW-1185">Reference proteome</keyword>
<gene>
    <name evidence="1" type="ORF">CKAH01_18570</name>
</gene>
<reference evidence="1" key="1">
    <citation type="submission" date="2023-02" db="EMBL/GenBank/DDBJ databases">
        <title>Colletotrichum kahawae CIFC_Que2 genome sequencing and assembly.</title>
        <authorList>
            <person name="Baroncelli R."/>
        </authorList>
    </citation>
    <scope>NUCLEOTIDE SEQUENCE</scope>
    <source>
        <strain evidence="1">CIFC_Que2</strain>
    </source>
</reference>
<name>A0AAD9Y4Z6_COLKA</name>
<comment type="caution">
    <text evidence="1">The sequence shown here is derived from an EMBL/GenBank/DDBJ whole genome shotgun (WGS) entry which is preliminary data.</text>
</comment>
<proteinExistence type="predicted"/>
<dbReference type="AlphaFoldDB" id="A0AAD9Y4Z6"/>
<dbReference type="Proteomes" id="UP001281614">
    <property type="component" value="Unassembled WGS sequence"/>
</dbReference>